<evidence type="ECO:0000259" key="2">
    <source>
        <dbReference type="Pfam" id="PF07853"/>
    </source>
</evidence>
<keyword evidence="1" id="KW-1133">Transmembrane helix</keyword>
<feature type="domain" description="DUF1648" evidence="2">
    <location>
        <begin position="10"/>
        <end position="54"/>
    </location>
</feature>
<evidence type="ECO:0000256" key="1">
    <source>
        <dbReference type="SAM" id="Phobius"/>
    </source>
</evidence>
<feature type="transmembrane region" description="Helical" evidence="1">
    <location>
        <begin position="49"/>
        <end position="67"/>
    </location>
</feature>
<feature type="transmembrane region" description="Helical" evidence="1">
    <location>
        <begin position="79"/>
        <end position="102"/>
    </location>
</feature>
<dbReference type="GO" id="GO:0009636">
    <property type="term" value="P:response to toxic substance"/>
    <property type="evidence" value="ECO:0007669"/>
    <property type="project" value="TreeGrafter"/>
</dbReference>
<accession>A0A399F5N2</accession>
<dbReference type="InterPro" id="IPR025962">
    <property type="entry name" value="SdpI/YhfL"/>
</dbReference>
<dbReference type="Proteomes" id="UP000266178">
    <property type="component" value="Unassembled WGS sequence"/>
</dbReference>
<proteinExistence type="predicted"/>
<comment type="caution">
    <text evidence="3">The sequence shown here is derived from an EMBL/GenBank/DDBJ whole genome shotgun (WGS) entry which is preliminary data.</text>
</comment>
<keyword evidence="4" id="KW-1185">Reference proteome</keyword>
<dbReference type="InterPro" id="IPR026272">
    <property type="entry name" value="SdpI"/>
</dbReference>
<dbReference type="InterPro" id="IPR012867">
    <property type="entry name" value="DUF1648"/>
</dbReference>
<gene>
    <name evidence="3" type="ORF">Mgrana_02723</name>
</gene>
<reference evidence="3 4" key="1">
    <citation type="submission" date="2018-08" db="EMBL/GenBank/DDBJ databases">
        <title>Meiothermus granaticius genome AF-68 sequencing project.</title>
        <authorList>
            <person name="Da Costa M.S."/>
            <person name="Albuquerque L."/>
            <person name="Raposo P."/>
            <person name="Froufe H.J.C."/>
            <person name="Barroso C.S."/>
            <person name="Egas C."/>
        </authorList>
    </citation>
    <scope>NUCLEOTIDE SEQUENCE [LARGE SCALE GENOMIC DNA]</scope>
    <source>
        <strain evidence="3 4">AF-68</strain>
    </source>
</reference>
<dbReference type="Pfam" id="PF13630">
    <property type="entry name" value="SdpI"/>
    <property type="match status" value="1"/>
</dbReference>
<evidence type="ECO:0000313" key="4">
    <source>
        <dbReference type="Proteomes" id="UP000266178"/>
    </source>
</evidence>
<dbReference type="RefSeq" id="WP_119358173.1">
    <property type="nucleotide sequence ID" value="NZ_BJXM01000007.1"/>
</dbReference>
<feature type="transmembrane region" description="Helical" evidence="1">
    <location>
        <begin position="186"/>
        <end position="207"/>
    </location>
</feature>
<feature type="transmembrane region" description="Helical" evidence="1">
    <location>
        <begin position="161"/>
        <end position="180"/>
    </location>
</feature>
<dbReference type="PIRSF" id="PIRSF038959">
    <property type="entry name" value="SdpI"/>
    <property type="match status" value="1"/>
</dbReference>
<keyword evidence="1" id="KW-0812">Transmembrane</keyword>
<sequence>MIRWLAPLGLLLVWGFTFRVYLLLPERIPVHWNLQGAVDRYGSRLEVFLLPVVLVLLYSLLALAPRLDPKLKDQKLSAWPWLTAGLVVSLGLLQGAILYTTWRQVQGEPFPIERAILGAVGMAFLLLSAPLYRLPPNYFAGVRTPWTLESPRVWHSTHQRAGLLFALMGGWALLLGLLGAGGGWFWLWFGAFLLGSLYLVVFSYLAWRRNAP</sequence>
<name>A0A399F5N2_9DEIN</name>
<dbReference type="PANTHER" id="PTHR37810">
    <property type="entry name" value="IMMUNITY PROTEIN SDPI"/>
    <property type="match status" value="1"/>
</dbReference>
<keyword evidence="1" id="KW-0472">Membrane</keyword>
<evidence type="ECO:0000313" key="3">
    <source>
        <dbReference type="EMBL" id="RIH91380.1"/>
    </source>
</evidence>
<dbReference type="EMBL" id="QWLB01000045">
    <property type="protein sequence ID" value="RIH91380.1"/>
    <property type="molecule type" value="Genomic_DNA"/>
</dbReference>
<feature type="transmembrane region" description="Helical" evidence="1">
    <location>
        <begin position="114"/>
        <end position="134"/>
    </location>
</feature>
<protein>
    <recommendedName>
        <fullName evidence="2">DUF1648 domain-containing protein</fullName>
    </recommendedName>
</protein>
<dbReference type="AlphaFoldDB" id="A0A399F5N2"/>
<dbReference type="Pfam" id="PF07853">
    <property type="entry name" value="DUF1648"/>
    <property type="match status" value="1"/>
</dbReference>
<dbReference type="PANTHER" id="PTHR37810:SF5">
    <property type="entry name" value="IMMUNITY PROTEIN SDPI"/>
    <property type="match status" value="1"/>
</dbReference>
<organism evidence="3 4">
    <name type="scientific">Meiothermus granaticius NBRC 107808</name>
    <dbReference type="NCBI Taxonomy" id="1227551"/>
    <lineage>
        <taxon>Bacteria</taxon>
        <taxon>Thermotogati</taxon>
        <taxon>Deinococcota</taxon>
        <taxon>Deinococci</taxon>
        <taxon>Thermales</taxon>
        <taxon>Thermaceae</taxon>
        <taxon>Meiothermus</taxon>
    </lineage>
</organism>
<dbReference type="OrthoDB" id="9808690at2"/>